<comment type="caution">
    <text evidence="10">The sequence shown here is derived from an EMBL/GenBank/DDBJ whole genome shotgun (WGS) entry which is preliminary data.</text>
</comment>
<dbReference type="GO" id="GO:0005524">
    <property type="term" value="F:ATP binding"/>
    <property type="evidence" value="ECO:0007669"/>
    <property type="project" value="UniProtKB-KW"/>
</dbReference>
<evidence type="ECO:0000256" key="6">
    <source>
        <dbReference type="ARBA" id="ARBA00022741"/>
    </source>
</evidence>
<proteinExistence type="inferred from homology"/>
<sequence>GSIPLAHRYGGHQFGIWADQLGDGRAHLIGIYMNRQGEKWELQLKGSGKTPYSQNGDGRALLRSSMREFLCSEAMYYLRIPTSRAASLVVSDDAVWRDQFYNGNVVKERGAVVLRVAKSWFRIGSLEILAHYGELDLLRMLLDFIIQECFPSVDVKEPNRYLDFLFSTVVSETAQLIALWVSVGFAHGVCNTDNFSLLSITIYYGPFDFMEAYNPDFVPNTSD</sequence>
<dbReference type="GO" id="GO:0046872">
    <property type="term" value="F:metal ion binding"/>
    <property type="evidence" value="ECO:0007669"/>
    <property type="project" value="UniProtKB-KW"/>
</dbReference>
<evidence type="ECO:0000256" key="7">
    <source>
        <dbReference type="ARBA" id="ARBA00022840"/>
    </source>
</evidence>
<dbReference type="GO" id="GO:0016779">
    <property type="term" value="F:nucleotidyltransferase activity"/>
    <property type="evidence" value="ECO:0007669"/>
    <property type="project" value="UniProtKB-KW"/>
</dbReference>
<evidence type="ECO:0000256" key="5">
    <source>
        <dbReference type="ARBA" id="ARBA00022723"/>
    </source>
</evidence>
<keyword evidence="8" id="KW-0460">Magnesium</keyword>
<keyword evidence="11" id="KW-1185">Reference proteome</keyword>
<protein>
    <recommendedName>
        <fullName evidence="9">Selenoprotein O</fullName>
    </recommendedName>
</protein>
<dbReference type="PANTHER" id="PTHR12153">
    <property type="entry name" value="SELENOPROTEIN O"/>
    <property type="match status" value="1"/>
</dbReference>
<gene>
    <name evidence="10" type="ORF">DBR06_SOUSAS1110049</name>
</gene>
<dbReference type="Pfam" id="PF02696">
    <property type="entry name" value="SelO"/>
    <property type="match status" value="1"/>
</dbReference>
<comment type="similarity">
    <text evidence="2">Belongs to the SELO family.</text>
</comment>
<keyword evidence="5" id="KW-0479">Metal-binding</keyword>
<reference evidence="10 11" key="1">
    <citation type="journal article" date="2018" name="Genomics">
        <title>Molecular footprints of inshore aquatic adaptation in Indo-Pacific humpback dolphin (Sousa chinensis).</title>
        <authorList>
            <person name="Ming Y."/>
            <person name="Jian J."/>
            <person name="Yu F."/>
            <person name="Yu X."/>
            <person name="Wang J."/>
            <person name="Liu W."/>
        </authorList>
    </citation>
    <scope>NUCLEOTIDE SEQUENCE [LARGE SCALE GENOMIC DNA]</scope>
    <source>
        <strain evidence="10">MY-2018</strain>
        <tissue evidence="10">Skin</tissue>
    </source>
</reference>
<dbReference type="EMBL" id="QWLN02007139">
    <property type="protein sequence ID" value="TEA35700.1"/>
    <property type="molecule type" value="Genomic_DNA"/>
</dbReference>
<dbReference type="InterPro" id="IPR003846">
    <property type="entry name" value="SelO"/>
</dbReference>
<dbReference type="AlphaFoldDB" id="A0A484GJ11"/>
<evidence type="ECO:0000256" key="4">
    <source>
        <dbReference type="ARBA" id="ARBA00022695"/>
    </source>
</evidence>
<evidence type="ECO:0000256" key="3">
    <source>
        <dbReference type="ARBA" id="ARBA00022679"/>
    </source>
</evidence>
<feature type="non-terminal residue" evidence="10">
    <location>
        <position position="223"/>
    </location>
</feature>
<accession>A0A484GJ11</accession>
<dbReference type="PANTHER" id="PTHR12153:SF18">
    <property type="entry name" value="SELENOPROTEIN O"/>
    <property type="match status" value="1"/>
</dbReference>
<keyword evidence="6" id="KW-0547">Nucleotide-binding</keyword>
<evidence type="ECO:0000256" key="8">
    <source>
        <dbReference type="ARBA" id="ARBA00022842"/>
    </source>
</evidence>
<organism evidence="10 11">
    <name type="scientific">Sousa chinensis</name>
    <name type="common">Indo-pacific humpbacked dolphin</name>
    <name type="synonym">Steno chinensis</name>
    <dbReference type="NCBI Taxonomy" id="103600"/>
    <lineage>
        <taxon>Eukaryota</taxon>
        <taxon>Metazoa</taxon>
        <taxon>Chordata</taxon>
        <taxon>Craniata</taxon>
        <taxon>Vertebrata</taxon>
        <taxon>Euteleostomi</taxon>
        <taxon>Mammalia</taxon>
        <taxon>Eutheria</taxon>
        <taxon>Laurasiatheria</taxon>
        <taxon>Artiodactyla</taxon>
        <taxon>Whippomorpha</taxon>
        <taxon>Cetacea</taxon>
        <taxon>Odontoceti</taxon>
        <taxon>Delphinidae</taxon>
        <taxon>Sousa</taxon>
    </lineage>
</organism>
<name>A0A484GJ11_SOUCH</name>
<keyword evidence="3" id="KW-0808">Transferase</keyword>
<evidence type="ECO:0000256" key="1">
    <source>
        <dbReference type="ARBA" id="ARBA00001946"/>
    </source>
</evidence>
<evidence type="ECO:0000256" key="2">
    <source>
        <dbReference type="ARBA" id="ARBA00009747"/>
    </source>
</evidence>
<feature type="non-terminal residue" evidence="10">
    <location>
        <position position="1"/>
    </location>
</feature>
<comment type="cofactor">
    <cofactor evidence="1">
        <name>Mg(2+)</name>
        <dbReference type="ChEBI" id="CHEBI:18420"/>
    </cofactor>
</comment>
<evidence type="ECO:0000256" key="9">
    <source>
        <dbReference type="ARBA" id="ARBA00031547"/>
    </source>
</evidence>
<evidence type="ECO:0000313" key="10">
    <source>
        <dbReference type="EMBL" id="TEA35700.1"/>
    </source>
</evidence>
<dbReference type="Proteomes" id="UP000295264">
    <property type="component" value="Unassembled WGS sequence"/>
</dbReference>
<keyword evidence="7" id="KW-0067">ATP-binding</keyword>
<evidence type="ECO:0000313" key="11">
    <source>
        <dbReference type="Proteomes" id="UP000295264"/>
    </source>
</evidence>
<keyword evidence="4" id="KW-0548">Nucleotidyltransferase</keyword>